<evidence type="ECO:0000313" key="1">
    <source>
        <dbReference type="EMBL" id="OMP10992.1"/>
    </source>
</evidence>
<dbReference type="Proteomes" id="UP000187203">
    <property type="component" value="Unassembled WGS sequence"/>
</dbReference>
<organism evidence="1 2">
    <name type="scientific">Corchorus olitorius</name>
    <dbReference type="NCBI Taxonomy" id="93759"/>
    <lineage>
        <taxon>Eukaryota</taxon>
        <taxon>Viridiplantae</taxon>
        <taxon>Streptophyta</taxon>
        <taxon>Embryophyta</taxon>
        <taxon>Tracheophyta</taxon>
        <taxon>Spermatophyta</taxon>
        <taxon>Magnoliopsida</taxon>
        <taxon>eudicotyledons</taxon>
        <taxon>Gunneridae</taxon>
        <taxon>Pentapetalae</taxon>
        <taxon>rosids</taxon>
        <taxon>malvids</taxon>
        <taxon>Malvales</taxon>
        <taxon>Malvaceae</taxon>
        <taxon>Grewioideae</taxon>
        <taxon>Apeibeae</taxon>
        <taxon>Corchorus</taxon>
    </lineage>
</organism>
<name>A0A1R3KV90_9ROSI</name>
<evidence type="ECO:0000313" key="2">
    <source>
        <dbReference type="Proteomes" id="UP000187203"/>
    </source>
</evidence>
<dbReference type="AlphaFoldDB" id="A0A1R3KV90"/>
<dbReference type="OrthoDB" id="10310111at2759"/>
<reference evidence="2" key="1">
    <citation type="submission" date="2013-09" db="EMBL/GenBank/DDBJ databases">
        <title>Corchorus olitorius genome sequencing.</title>
        <authorList>
            <person name="Alam M."/>
            <person name="Haque M.S."/>
            <person name="Islam M.S."/>
            <person name="Emdad E.M."/>
            <person name="Islam M.M."/>
            <person name="Ahmed B."/>
            <person name="Halim A."/>
            <person name="Hossen Q.M.M."/>
            <person name="Hossain M.Z."/>
            <person name="Ahmed R."/>
            <person name="Khan M.M."/>
            <person name="Islam R."/>
            <person name="Rashid M.M."/>
            <person name="Khan S.A."/>
            <person name="Rahman M.S."/>
            <person name="Alam M."/>
            <person name="Yahiya A.S."/>
            <person name="Khan M.S."/>
            <person name="Azam M.S."/>
            <person name="Haque T."/>
            <person name="Lashkar M.Z.H."/>
            <person name="Akhand A.I."/>
            <person name="Morshed G."/>
            <person name="Roy S."/>
            <person name="Uddin K.S."/>
            <person name="Rabeya T."/>
            <person name="Hossain A.S."/>
            <person name="Chowdhury A."/>
            <person name="Snigdha A.R."/>
            <person name="Mortoza M.S."/>
            <person name="Matin S.A."/>
            <person name="Hoque S.M.E."/>
            <person name="Islam M.K."/>
            <person name="Roy D.K."/>
            <person name="Haider R."/>
            <person name="Moosa M.M."/>
            <person name="Elias S.M."/>
            <person name="Hasan A.M."/>
            <person name="Jahan S."/>
            <person name="Shafiuddin M."/>
            <person name="Mahmood N."/>
            <person name="Shommy N.S."/>
        </authorList>
    </citation>
    <scope>NUCLEOTIDE SEQUENCE [LARGE SCALE GENOMIC DNA]</scope>
    <source>
        <strain evidence="2">cv. O-4</strain>
    </source>
</reference>
<comment type="caution">
    <text evidence="1">The sequence shown here is derived from an EMBL/GenBank/DDBJ whole genome shotgun (WGS) entry which is preliminary data.</text>
</comment>
<proteinExistence type="predicted"/>
<dbReference type="EMBL" id="AWUE01011103">
    <property type="protein sequence ID" value="OMP10992.1"/>
    <property type="molecule type" value="Genomic_DNA"/>
</dbReference>
<keyword evidence="2" id="KW-1185">Reference proteome</keyword>
<sequence>MIKESICSGTYEFSSFVLREDPPKGVENLEIVPSPFPSLPSSYQRLFSNSEDELVLMAMSNVLCLSVRMPIPRYMGDALCLKEEYYNSTGSIDFLIGWGEIFNLIRIDFIQSAISLDSNVVLDSLQSVIFDRQLIDLYTAFCLSSTVVDNEKNPIEGWFEGILPAGYISYILLNLVLDSWEKKLKVDYPTIKYYRFTHYAFIGLPYISSMSESTLELHESFSEMSLNGSIEVFYPGDAPFIIEKHIYLLA</sequence>
<protein>
    <submittedName>
        <fullName evidence="1">Uncharacterized protein</fullName>
    </submittedName>
</protein>
<gene>
    <name evidence="1" type="ORF">COLO4_04097</name>
</gene>
<accession>A0A1R3KV90</accession>